<dbReference type="VEuPathDB" id="FungiDB:KRP22_870"/>
<dbReference type="PROSITE" id="PS00108">
    <property type="entry name" value="PROTEIN_KINASE_ST"/>
    <property type="match status" value="1"/>
</dbReference>
<dbReference type="Proteomes" id="UP000005238">
    <property type="component" value="Unassembled WGS sequence"/>
</dbReference>
<feature type="transmembrane region" description="Helical" evidence="11">
    <location>
        <begin position="714"/>
        <end position="731"/>
    </location>
</feature>
<dbReference type="EnsemblProtists" id="Phyra74956">
    <property type="protein sequence ID" value="Phyra74956"/>
    <property type="gene ID" value="Phyra74956"/>
</dbReference>
<dbReference type="AlphaFoldDB" id="H3GGK2"/>
<organism evidence="13 14">
    <name type="scientific">Phytophthora ramorum</name>
    <name type="common">Sudden oak death agent</name>
    <dbReference type="NCBI Taxonomy" id="164328"/>
    <lineage>
        <taxon>Eukaryota</taxon>
        <taxon>Sar</taxon>
        <taxon>Stramenopiles</taxon>
        <taxon>Oomycota</taxon>
        <taxon>Peronosporomycetes</taxon>
        <taxon>Peronosporales</taxon>
        <taxon>Peronosporaceae</taxon>
        <taxon>Phytophthora</taxon>
    </lineage>
</organism>
<keyword evidence="1" id="KW-0723">Serine/threonine-protein kinase</keyword>
<dbReference type="GO" id="GO:0004674">
    <property type="term" value="F:protein serine/threonine kinase activity"/>
    <property type="evidence" value="ECO:0000318"/>
    <property type="project" value="GO_Central"/>
</dbReference>
<protein>
    <recommendedName>
        <fullName evidence="12">Protein kinase domain-containing protein</fullName>
    </recommendedName>
</protein>
<evidence type="ECO:0000256" key="6">
    <source>
        <dbReference type="PIRSR" id="PIRSR630616-1"/>
    </source>
</evidence>
<feature type="binding site" evidence="7">
    <location>
        <begin position="224"/>
        <end position="226"/>
    </location>
    <ligand>
        <name>ATP</name>
        <dbReference type="ChEBI" id="CHEBI:30616"/>
    </ligand>
</feature>
<accession>H3GGK2</accession>
<evidence type="ECO:0000256" key="5">
    <source>
        <dbReference type="ARBA" id="ARBA00022840"/>
    </source>
</evidence>
<feature type="compositionally biased region" description="Polar residues" evidence="10">
    <location>
        <begin position="86"/>
        <end position="100"/>
    </location>
</feature>
<keyword evidence="11" id="KW-0812">Transmembrane</keyword>
<dbReference type="InterPro" id="IPR008271">
    <property type="entry name" value="Ser/Thr_kinase_AS"/>
</dbReference>
<keyword evidence="14" id="KW-1185">Reference proteome</keyword>
<feature type="compositionally biased region" description="Low complexity" evidence="10">
    <location>
        <begin position="114"/>
        <end position="126"/>
    </location>
</feature>
<name>H3GGK2_PHYRM</name>
<dbReference type="PROSITE" id="PS50011">
    <property type="entry name" value="PROTEIN_KINASE_DOM"/>
    <property type="match status" value="1"/>
</dbReference>
<evidence type="ECO:0000256" key="2">
    <source>
        <dbReference type="ARBA" id="ARBA00022679"/>
    </source>
</evidence>
<dbReference type="PANTHER" id="PTHR24350">
    <property type="entry name" value="SERINE/THREONINE-PROTEIN KINASE IAL-RELATED"/>
    <property type="match status" value="1"/>
</dbReference>
<evidence type="ECO:0000256" key="9">
    <source>
        <dbReference type="PROSITE-ProRule" id="PRU10141"/>
    </source>
</evidence>
<feature type="compositionally biased region" description="Low complexity" evidence="10">
    <location>
        <begin position="505"/>
        <end position="520"/>
    </location>
</feature>
<reference evidence="14" key="1">
    <citation type="journal article" date="2006" name="Science">
        <title>Phytophthora genome sequences uncover evolutionary origins and mechanisms of pathogenesis.</title>
        <authorList>
            <person name="Tyler B.M."/>
            <person name="Tripathy S."/>
            <person name="Zhang X."/>
            <person name="Dehal P."/>
            <person name="Jiang R.H."/>
            <person name="Aerts A."/>
            <person name="Arredondo F.D."/>
            <person name="Baxter L."/>
            <person name="Bensasson D."/>
            <person name="Beynon J.L."/>
            <person name="Chapman J."/>
            <person name="Damasceno C.M."/>
            <person name="Dorrance A.E."/>
            <person name="Dou D."/>
            <person name="Dickerman A.W."/>
            <person name="Dubchak I.L."/>
            <person name="Garbelotto M."/>
            <person name="Gijzen M."/>
            <person name="Gordon S.G."/>
            <person name="Govers F."/>
            <person name="Grunwald N.J."/>
            <person name="Huang W."/>
            <person name="Ivors K.L."/>
            <person name="Jones R.W."/>
            <person name="Kamoun S."/>
            <person name="Krampis K."/>
            <person name="Lamour K.H."/>
            <person name="Lee M.K."/>
            <person name="McDonald W.H."/>
            <person name="Medina M."/>
            <person name="Meijer H.J."/>
            <person name="Nordberg E.K."/>
            <person name="Maclean D.J."/>
            <person name="Ospina-Giraldo M.D."/>
            <person name="Morris P.F."/>
            <person name="Phuntumart V."/>
            <person name="Putnam N.H."/>
            <person name="Rash S."/>
            <person name="Rose J.K."/>
            <person name="Sakihama Y."/>
            <person name="Salamov A.A."/>
            <person name="Savidor A."/>
            <person name="Scheuring C.F."/>
            <person name="Smith B.M."/>
            <person name="Sobral B.W."/>
            <person name="Terry A."/>
            <person name="Torto-Alalibo T.A."/>
            <person name="Win J."/>
            <person name="Xu Z."/>
            <person name="Zhang H."/>
            <person name="Grigoriev I.V."/>
            <person name="Rokhsar D.S."/>
            <person name="Boore J.L."/>
        </authorList>
    </citation>
    <scope>NUCLEOTIDE SEQUENCE [LARGE SCALE GENOMIC DNA]</scope>
    <source>
        <strain evidence="14">Pr102</strain>
    </source>
</reference>
<dbReference type="HOGENOM" id="CLU_004722_0_0_1"/>
<feature type="transmembrane region" description="Helical" evidence="11">
    <location>
        <begin position="1004"/>
        <end position="1027"/>
    </location>
</feature>
<keyword evidence="3 7" id="KW-0547">Nucleotide-binding</keyword>
<feature type="domain" description="Protein kinase" evidence="12">
    <location>
        <begin position="132"/>
        <end position="437"/>
    </location>
</feature>
<reference evidence="13" key="2">
    <citation type="submission" date="2015-06" db="UniProtKB">
        <authorList>
            <consortium name="EnsemblProtists"/>
        </authorList>
    </citation>
    <scope>IDENTIFICATION</scope>
    <source>
        <strain evidence="13">Pr102</strain>
    </source>
</reference>
<dbReference type="InterPro" id="IPR011009">
    <property type="entry name" value="Kinase-like_dom_sf"/>
</dbReference>
<dbReference type="Pfam" id="PF00069">
    <property type="entry name" value="Pkinase"/>
    <property type="match status" value="1"/>
</dbReference>
<keyword evidence="4" id="KW-0418">Kinase</keyword>
<proteinExistence type="predicted"/>
<dbReference type="PROSITE" id="PS00107">
    <property type="entry name" value="PROTEIN_KINASE_ATP"/>
    <property type="match status" value="1"/>
</dbReference>
<evidence type="ECO:0000259" key="12">
    <source>
        <dbReference type="PROSITE" id="PS50011"/>
    </source>
</evidence>
<feature type="transmembrane region" description="Helical" evidence="11">
    <location>
        <begin position="907"/>
        <end position="926"/>
    </location>
</feature>
<dbReference type="GO" id="GO:0005524">
    <property type="term" value="F:ATP binding"/>
    <property type="evidence" value="ECO:0007669"/>
    <property type="project" value="UniProtKB-UniRule"/>
</dbReference>
<dbReference type="STRING" id="164328.H3GGK2"/>
<feature type="transmembrane region" description="Helical" evidence="11">
    <location>
        <begin position="932"/>
        <end position="957"/>
    </location>
</feature>
<feature type="active site" description="Proton acceptor" evidence="6">
    <location>
        <position position="281"/>
    </location>
</feature>
<evidence type="ECO:0000256" key="11">
    <source>
        <dbReference type="SAM" id="Phobius"/>
    </source>
</evidence>
<dbReference type="SMART" id="SM00220">
    <property type="entry name" value="S_TKc"/>
    <property type="match status" value="1"/>
</dbReference>
<dbReference type="VEuPathDB" id="FungiDB:KRP22_869"/>
<sequence>MSDAFSCRGPTDLGIFDFFRSRTMSFGHRESRSASHSSSRASTTQPKAATNRSLAPSASMPPPAPSTLTHAAPTSAPPRLPESLDSMATTSSAESLNNNDHLSDDDDDSDSDDGMGSSASSSSSVGSAITKYEVVRELGRGATAVVQLGRLRGGDDLVALKVFKTSLLKKMREVKRVGRRMVVSTALDKVQVEIAIMKKLHHPNLLNLLEVFDDDSETLVLMLEYAPSGQVMQWHPEEKVYKRTKGTSELNCFREEELRPFVRQLLLGLEYLHENNICHRDLKPENILVGLDGTYKIADFGVAHFFEDDSKETKAKAVGETSPADTKPHRKGYVSTTAGTYAFMGPETLKGGEYSAYAADIWALGVTIHALAFGTIPFYDPDVVTLFEMIEKNPIELEGADNNNGPSEGLIQLVYGLLEKDPEKRWSLQKCKEHSWVLEGLADQEKQEYVETSYEAVSVGPEDLACAVTRVSSLSVLLRVKLGANKWKRKAMRTLEDRRKSLQDGGSSFGESPSSRFSGSSYQASGALFSRSDRLQDAPSRFRGGMDAVPLLPGDSYGAYASATQTRHQHRQHHRASSSSGSSLPVVAAAADMDEEEQYALQLLAYRAIYVLQGVFMGMLGPSLVFFSELATQQSGLVAPFMKQLIVVLLLCSGAWYACLTPVAAATGNVGVGVYFIAKGFWTALLNITLNRCSLWIAGEKDQRRRSIITSMNTNYGLGCVLGAIVALVLTKLDIDLGYAFFGLAITTIFPAVLVAVLPSPHSYYGRDEHQTLLSFEDPTRRVPTVPSPIVGGVFLHAKHISGSKNCNPDTYDSKNNFIILLVTIFSTVLFGIQLGLAAFLYDYIGTVLTEGAKLAAAESSSSGSAESGSNDNNQAVWQCAIMVLFWGSLTVSYVVLPRFLFHDMNLYSIVVCAVVCGASSFGLLFGAEAGLITFMVCLFLFSSALAPLFTLSIHCLTRVINEQLIRRVSSLIVFGCGMGEVFIPVLMGFFMSGQSGQANGAVAVSYITFILALTVVGVSGMLLWMVKARLKELPEPVDELEGNSAMVRMRGTRKQNHY</sequence>
<evidence type="ECO:0000256" key="4">
    <source>
        <dbReference type="ARBA" id="ARBA00022777"/>
    </source>
</evidence>
<evidence type="ECO:0000313" key="14">
    <source>
        <dbReference type="Proteomes" id="UP000005238"/>
    </source>
</evidence>
<feature type="region of interest" description="Disordered" evidence="10">
    <location>
        <begin position="562"/>
        <end position="581"/>
    </location>
</feature>
<dbReference type="InterPro" id="IPR030616">
    <property type="entry name" value="Aur-like"/>
</dbReference>
<feature type="transmembrane region" description="Helical" evidence="11">
    <location>
        <begin position="608"/>
        <end position="632"/>
    </location>
</feature>
<feature type="transmembrane region" description="Helical" evidence="11">
    <location>
        <begin position="969"/>
        <end position="992"/>
    </location>
</feature>
<dbReference type="InterPro" id="IPR036259">
    <property type="entry name" value="MFS_trans_sf"/>
</dbReference>
<evidence type="ECO:0000256" key="10">
    <source>
        <dbReference type="SAM" id="MobiDB-lite"/>
    </source>
</evidence>
<dbReference type="Gene3D" id="1.20.1250.20">
    <property type="entry name" value="MFS general substrate transporter like domains"/>
    <property type="match status" value="1"/>
</dbReference>
<feature type="transmembrane region" description="Helical" evidence="11">
    <location>
        <begin position="876"/>
        <end position="895"/>
    </location>
</feature>
<feature type="compositionally biased region" description="Acidic residues" evidence="10">
    <location>
        <begin position="103"/>
        <end position="113"/>
    </location>
</feature>
<feature type="binding site" evidence="7">
    <location>
        <begin position="285"/>
        <end position="286"/>
    </location>
    <ligand>
        <name>ATP</name>
        <dbReference type="ChEBI" id="CHEBI:30616"/>
    </ligand>
</feature>
<keyword evidence="11" id="KW-1133">Transmembrane helix</keyword>
<evidence type="ECO:0000256" key="7">
    <source>
        <dbReference type="PIRSR" id="PIRSR630616-2"/>
    </source>
</evidence>
<evidence type="ECO:0000256" key="3">
    <source>
        <dbReference type="ARBA" id="ARBA00022741"/>
    </source>
</evidence>
<feature type="binding site" evidence="7">
    <location>
        <position position="299"/>
    </location>
    <ligand>
        <name>ATP</name>
        <dbReference type="ChEBI" id="CHEBI:30616"/>
    </ligand>
</feature>
<feature type="transmembrane region" description="Helical" evidence="11">
    <location>
        <begin position="737"/>
        <end position="758"/>
    </location>
</feature>
<feature type="transmembrane region" description="Helical" evidence="11">
    <location>
        <begin position="818"/>
        <end position="842"/>
    </location>
</feature>
<dbReference type="eggNOG" id="KOG0585">
    <property type="taxonomic scope" value="Eukaryota"/>
</dbReference>
<evidence type="ECO:0000313" key="13">
    <source>
        <dbReference type="EnsemblProtists" id="Phyra74956"/>
    </source>
</evidence>
<keyword evidence="11" id="KW-0472">Membrane</keyword>
<dbReference type="SUPFAM" id="SSF103473">
    <property type="entry name" value="MFS general substrate transporter"/>
    <property type="match status" value="1"/>
</dbReference>
<keyword evidence="2" id="KW-0808">Transferase</keyword>
<feature type="cross-link" description="Glycyl lysine isopeptide (Lys-Gly) (interchain with G-Cter in SUMO2)" evidence="8">
    <location>
        <position position="283"/>
    </location>
</feature>
<feature type="transmembrane region" description="Helical" evidence="11">
    <location>
        <begin position="672"/>
        <end position="693"/>
    </location>
</feature>
<evidence type="ECO:0000256" key="1">
    <source>
        <dbReference type="ARBA" id="ARBA00022527"/>
    </source>
</evidence>
<dbReference type="SUPFAM" id="SSF56112">
    <property type="entry name" value="Protein kinase-like (PK-like)"/>
    <property type="match status" value="1"/>
</dbReference>
<feature type="region of interest" description="Disordered" evidence="10">
    <location>
        <begin position="496"/>
        <end position="520"/>
    </location>
</feature>
<dbReference type="InParanoid" id="H3GGK2"/>
<dbReference type="CDD" id="cd14008">
    <property type="entry name" value="STKc_LKB1_CaMKK"/>
    <property type="match status" value="1"/>
</dbReference>
<dbReference type="InterPro" id="IPR000719">
    <property type="entry name" value="Prot_kinase_dom"/>
</dbReference>
<dbReference type="InterPro" id="IPR017441">
    <property type="entry name" value="Protein_kinase_ATP_BS"/>
</dbReference>
<dbReference type="VEuPathDB" id="FungiDB:KRP23_13195"/>
<evidence type="ECO:0000256" key="8">
    <source>
        <dbReference type="PIRSR" id="PIRSR630616-3"/>
    </source>
</evidence>
<dbReference type="Gene3D" id="1.10.510.10">
    <property type="entry name" value="Transferase(Phosphotransferase) domain 1"/>
    <property type="match status" value="1"/>
</dbReference>
<feature type="compositionally biased region" description="Basic residues" evidence="10">
    <location>
        <begin position="567"/>
        <end position="576"/>
    </location>
</feature>
<dbReference type="VEuPathDB" id="FungiDB:KRP23_13194"/>
<feature type="region of interest" description="Disordered" evidence="10">
    <location>
        <begin position="28"/>
        <end position="126"/>
    </location>
</feature>
<dbReference type="EMBL" id="DS566007">
    <property type="status" value="NOT_ANNOTATED_CDS"/>
    <property type="molecule type" value="Genomic_DNA"/>
</dbReference>
<feature type="transmembrane region" description="Helical" evidence="11">
    <location>
        <begin position="644"/>
        <end position="666"/>
    </location>
</feature>
<keyword evidence="5 7" id="KW-0067">ATP-binding</keyword>
<feature type="binding site" evidence="7 9">
    <location>
        <position position="161"/>
    </location>
    <ligand>
        <name>ATP</name>
        <dbReference type="ChEBI" id="CHEBI:30616"/>
    </ligand>
</feature>
<feature type="compositionally biased region" description="Polar residues" evidence="10">
    <location>
        <begin position="43"/>
        <end position="54"/>
    </location>
</feature>